<feature type="domain" description="Metallo-beta-lactamase" evidence="1">
    <location>
        <begin position="14"/>
        <end position="204"/>
    </location>
</feature>
<organism evidence="2 3">
    <name type="scientific">Ochrobactrum quorumnocens</name>
    <dbReference type="NCBI Taxonomy" id="271865"/>
    <lineage>
        <taxon>Bacteria</taxon>
        <taxon>Pseudomonadati</taxon>
        <taxon>Pseudomonadota</taxon>
        <taxon>Alphaproteobacteria</taxon>
        <taxon>Hyphomicrobiales</taxon>
        <taxon>Brucellaceae</taxon>
        <taxon>Brucella/Ochrobactrum group</taxon>
        <taxon>Ochrobactrum</taxon>
    </lineage>
</organism>
<dbReference type="PANTHER" id="PTHR11203">
    <property type="entry name" value="CLEAVAGE AND POLYADENYLATION SPECIFICITY FACTOR FAMILY MEMBER"/>
    <property type="match status" value="1"/>
</dbReference>
<dbReference type="InterPro" id="IPR036866">
    <property type="entry name" value="RibonucZ/Hydroxyglut_hydro"/>
</dbReference>
<name>A0A5N1JYQ3_9HYPH</name>
<dbReference type="InterPro" id="IPR050698">
    <property type="entry name" value="MBL"/>
</dbReference>
<dbReference type="EMBL" id="VYXQ01000008">
    <property type="protein sequence ID" value="KAA9368379.1"/>
    <property type="molecule type" value="Genomic_DNA"/>
</dbReference>
<dbReference type="SUPFAM" id="SSF56281">
    <property type="entry name" value="Metallo-hydrolase/oxidoreductase"/>
    <property type="match status" value="1"/>
</dbReference>
<dbReference type="AlphaFoldDB" id="A0A5N1JYQ3"/>
<dbReference type="RefSeq" id="WP_151093521.1">
    <property type="nucleotide sequence ID" value="NZ_JBLZNM010000008.1"/>
</dbReference>
<dbReference type="GO" id="GO:0016787">
    <property type="term" value="F:hydrolase activity"/>
    <property type="evidence" value="ECO:0007669"/>
    <property type="project" value="UniProtKB-KW"/>
</dbReference>
<comment type="caution">
    <text evidence="2">The sequence shown here is derived from an EMBL/GenBank/DDBJ whole genome shotgun (WGS) entry which is preliminary data.</text>
</comment>
<sequence>MILIDLYGGFGEKGRTSVGIRSDRRLLFDAGIKVGAKGRDYYPAIAEHDVAALDAVFISHAHEDHIGGLYWLRACGFQGTFYMTRETHEDAEAMLRQYADPAHQQAHPLQDARIKLFTPGETIHLGDSEILSGRSGHVAGGVWFSVTTPSKRVVYCADVVPNSDVFVMDALPHCDLIILDASYGGDPVSARDRIGQIGDFVNAHSGKLVVPVPLSGKPLELMAILPGSFAIHHDMRRSLIAQIDVPDALSAQTARSLRRKLDQALDWREGSVLPDCPLMTFDGMGSAGPSREALRQAVDEHAAVLLTGHVPENTPAHALLEQGRATWIRLPTHPTQAENLALWQAVGKPMALGHSCTAEKLEELKPYLTSLDTTAMSGSQLSI</sequence>
<dbReference type="GO" id="GO:0004521">
    <property type="term" value="F:RNA endonuclease activity"/>
    <property type="evidence" value="ECO:0007669"/>
    <property type="project" value="TreeGrafter"/>
</dbReference>
<accession>A0A5N1JYQ3</accession>
<reference evidence="2 3" key="1">
    <citation type="submission" date="2019-09" db="EMBL/GenBank/DDBJ databases">
        <title>Biological control of the noxious weed angled onion (Allium triquetrum) thwarted by endophytic bacteria in Victoria, Australia.</title>
        <authorList>
            <person name="Tehranchian P."/>
            <person name="Adair R.J."/>
            <person name="Van T.H."/>
            <person name="Morrison P.D."/>
            <person name="Williams H."/>
            <person name="Lawrie A.C."/>
        </authorList>
    </citation>
    <scope>NUCLEOTIDE SEQUENCE [LARGE SCALE GENOMIC DNA]</scope>
    <source>
        <strain evidence="2 3">RPTAtOch1</strain>
    </source>
</reference>
<keyword evidence="2" id="KW-0378">Hydrolase</keyword>
<proteinExistence type="predicted"/>
<dbReference type="PANTHER" id="PTHR11203:SF37">
    <property type="entry name" value="INTEGRATOR COMPLEX SUBUNIT 11"/>
    <property type="match status" value="1"/>
</dbReference>
<keyword evidence="3" id="KW-1185">Reference proteome</keyword>
<dbReference type="Proteomes" id="UP000327108">
    <property type="component" value="Unassembled WGS sequence"/>
</dbReference>
<dbReference type="Gene3D" id="3.60.15.10">
    <property type="entry name" value="Ribonuclease Z/Hydroxyacylglutathione hydrolase-like"/>
    <property type="match status" value="1"/>
</dbReference>
<evidence type="ECO:0000313" key="3">
    <source>
        <dbReference type="Proteomes" id="UP000327108"/>
    </source>
</evidence>
<dbReference type="Pfam" id="PF12706">
    <property type="entry name" value="Lactamase_B_2"/>
    <property type="match status" value="1"/>
</dbReference>
<evidence type="ECO:0000313" key="2">
    <source>
        <dbReference type="EMBL" id="KAA9368379.1"/>
    </source>
</evidence>
<dbReference type="SMART" id="SM00849">
    <property type="entry name" value="Lactamase_B"/>
    <property type="match status" value="1"/>
</dbReference>
<gene>
    <name evidence="2" type="ORF">F3W84_10865</name>
</gene>
<dbReference type="InterPro" id="IPR001279">
    <property type="entry name" value="Metallo-B-lactamas"/>
</dbReference>
<protein>
    <submittedName>
        <fullName evidence="2">MBL fold metallo-hydrolase</fullName>
    </submittedName>
</protein>
<evidence type="ECO:0000259" key="1">
    <source>
        <dbReference type="SMART" id="SM00849"/>
    </source>
</evidence>